<evidence type="ECO:0000313" key="3">
    <source>
        <dbReference type="Proteomes" id="UP000011693"/>
    </source>
</evidence>
<evidence type="ECO:0000256" key="1">
    <source>
        <dbReference type="SAM" id="Phobius"/>
    </source>
</evidence>
<feature type="transmembrane region" description="Helical" evidence="1">
    <location>
        <begin position="130"/>
        <end position="149"/>
    </location>
</feature>
<proteinExistence type="predicted"/>
<feature type="transmembrane region" description="Helical" evidence="1">
    <location>
        <begin position="155"/>
        <end position="174"/>
    </location>
</feature>
<name>M0B472_9EURY</name>
<dbReference type="Pfam" id="PF04087">
    <property type="entry name" value="DUF389"/>
    <property type="match status" value="1"/>
</dbReference>
<dbReference type="Proteomes" id="UP000011693">
    <property type="component" value="Unassembled WGS sequence"/>
</dbReference>
<keyword evidence="1" id="KW-1133">Transmembrane helix</keyword>
<dbReference type="STRING" id="1227492.C482_02701"/>
<accession>M0B472</accession>
<protein>
    <submittedName>
        <fullName evidence="2">Uncharacterized protein</fullName>
    </submittedName>
</protein>
<gene>
    <name evidence="2" type="ORF">C482_02701</name>
</gene>
<dbReference type="PATRIC" id="fig|1227492.4.peg.523"/>
<reference evidence="2 3" key="1">
    <citation type="journal article" date="2014" name="PLoS Genet.">
        <title>Phylogenetically driven sequencing of extremely halophilic archaea reveals strategies for static and dynamic osmo-response.</title>
        <authorList>
            <person name="Becker E.A."/>
            <person name="Seitzer P.M."/>
            <person name="Tritt A."/>
            <person name="Larsen D."/>
            <person name="Krusor M."/>
            <person name="Yao A.I."/>
            <person name="Wu D."/>
            <person name="Madern D."/>
            <person name="Eisen J.A."/>
            <person name="Darling A.E."/>
            <person name="Facciotti M.T."/>
        </authorList>
    </citation>
    <scope>NUCLEOTIDE SEQUENCE [LARGE SCALE GENOMIC DNA]</scope>
    <source>
        <strain evidence="2 3">JCM 10990</strain>
    </source>
</reference>
<organism evidence="2 3">
    <name type="scientific">Natrialba chahannaoensis JCM 10990</name>
    <dbReference type="NCBI Taxonomy" id="1227492"/>
    <lineage>
        <taxon>Archaea</taxon>
        <taxon>Methanobacteriati</taxon>
        <taxon>Methanobacteriota</taxon>
        <taxon>Stenosarchaea group</taxon>
        <taxon>Halobacteria</taxon>
        <taxon>Halobacteriales</taxon>
        <taxon>Natrialbaceae</taxon>
        <taxon>Natrialba</taxon>
    </lineage>
</organism>
<keyword evidence="1" id="KW-0812">Transmembrane</keyword>
<dbReference type="EMBL" id="AOIN01000021">
    <property type="protein sequence ID" value="ELZ05028.1"/>
    <property type="molecule type" value="Genomic_DNA"/>
</dbReference>
<evidence type="ECO:0000313" key="2">
    <source>
        <dbReference type="EMBL" id="ELZ05028.1"/>
    </source>
</evidence>
<dbReference type="InterPro" id="IPR005240">
    <property type="entry name" value="DUF389"/>
</dbReference>
<dbReference type="AlphaFoldDB" id="M0B472"/>
<keyword evidence="1" id="KW-0472">Membrane</keyword>
<keyword evidence="3" id="KW-1185">Reference proteome</keyword>
<comment type="caution">
    <text evidence="2">The sequence shown here is derived from an EMBL/GenBank/DDBJ whole genome shotgun (WGS) entry which is preliminary data.</text>
</comment>
<sequence length="218" mass="23441">MVVAVGPRELSVHPLTVSAIRYLEITVPRDCRQAVLAALGDEGIEYVIADEATASVIEDAAVVRFSLPTPAVEPVLDRLPDVGLDDVRVVVIDAQTVVSQEFDELREQYSCGGVRGERTSRQVLRTKADAFMGVMIAAALIPPAAAVGITTVWGMYGAALGAFVLVVITSFRLTSPHWSHSGLLNTGPRNRGGGCSKYSHLHGSLRARTNRSHRPADW</sequence>